<feature type="domain" description="Histidine kinase" evidence="1">
    <location>
        <begin position="29"/>
        <end position="150"/>
    </location>
</feature>
<proteinExistence type="predicted"/>
<feature type="domain" description="Response regulatory" evidence="2">
    <location>
        <begin position="171"/>
        <end position="287"/>
    </location>
</feature>
<dbReference type="InterPro" id="IPR005467">
    <property type="entry name" value="His_kinase_dom"/>
</dbReference>
<dbReference type="EMBL" id="CZQE01000291">
    <property type="protein sequence ID" value="CUS45691.1"/>
    <property type="molecule type" value="Genomic_DNA"/>
</dbReference>
<dbReference type="InterPro" id="IPR004358">
    <property type="entry name" value="Sig_transdc_His_kin-like_C"/>
</dbReference>
<dbReference type="GO" id="GO:0016301">
    <property type="term" value="F:kinase activity"/>
    <property type="evidence" value="ECO:0007669"/>
    <property type="project" value="UniProtKB-KW"/>
</dbReference>
<gene>
    <name evidence="3" type="ORF">MGWOODY_Smn1176</name>
</gene>
<accession>A0A160TM69</accession>
<dbReference type="GO" id="GO:0000160">
    <property type="term" value="P:phosphorelay signal transduction system"/>
    <property type="evidence" value="ECO:0007669"/>
    <property type="project" value="InterPro"/>
</dbReference>
<dbReference type="InterPro" id="IPR036890">
    <property type="entry name" value="HATPase_C_sf"/>
</dbReference>
<dbReference type="SMART" id="SM00448">
    <property type="entry name" value="REC"/>
    <property type="match status" value="1"/>
</dbReference>
<dbReference type="Gene3D" id="3.30.565.10">
    <property type="entry name" value="Histidine kinase-like ATPase, C-terminal domain"/>
    <property type="match status" value="1"/>
</dbReference>
<dbReference type="CDD" id="cd18161">
    <property type="entry name" value="REC_hyHK_blue-like"/>
    <property type="match status" value="1"/>
</dbReference>
<reference evidence="3" key="1">
    <citation type="submission" date="2015-10" db="EMBL/GenBank/DDBJ databases">
        <authorList>
            <person name="Gilbert D.G."/>
        </authorList>
    </citation>
    <scope>NUCLEOTIDE SEQUENCE</scope>
</reference>
<dbReference type="PROSITE" id="PS50109">
    <property type="entry name" value="HIS_KIN"/>
    <property type="match status" value="1"/>
</dbReference>
<dbReference type="PROSITE" id="PS50110">
    <property type="entry name" value="RESPONSE_REGULATORY"/>
    <property type="match status" value="1"/>
</dbReference>
<dbReference type="Pfam" id="PF00072">
    <property type="entry name" value="Response_reg"/>
    <property type="match status" value="1"/>
</dbReference>
<evidence type="ECO:0000259" key="1">
    <source>
        <dbReference type="PROSITE" id="PS50109"/>
    </source>
</evidence>
<dbReference type="PRINTS" id="PR00344">
    <property type="entry name" value="BCTRLSENSOR"/>
</dbReference>
<dbReference type="SUPFAM" id="SSF55874">
    <property type="entry name" value="ATPase domain of HSP90 chaperone/DNA topoisomerase II/histidine kinase"/>
    <property type="match status" value="1"/>
</dbReference>
<name>A0A160TM69_9ZZZZ</name>
<keyword evidence="3" id="KW-0418">Kinase</keyword>
<keyword evidence="3" id="KW-0808">Transferase</keyword>
<dbReference type="InterPro" id="IPR003594">
    <property type="entry name" value="HATPase_dom"/>
</dbReference>
<dbReference type="CDD" id="cd16919">
    <property type="entry name" value="HATPase_CckA-like"/>
    <property type="match status" value="1"/>
</dbReference>
<dbReference type="SMART" id="SM00387">
    <property type="entry name" value="HATPase_c"/>
    <property type="match status" value="1"/>
</dbReference>
<sequence>MEDLIRRTVGPGIEVEVVGAGGLWLTRVDTSQLENALLNLAINARDAMTGGGRITIETANKWLDDRAARERELPPGQYLSLCVTDTGSGMAPDVVAKAFDPFFTTKPIGQGTGLGLSMIHGFVRQSGGQVRIYSEPGKGTTMCLYFPRYAGEMNPGEEDEPHLADPGHGETVLVIDDEPLVRALAVEILRDAGYTVIEAAEGPSGLRLIQSAARIDLLVTDVGLPGGLNGRQVADAARVNRPDLKVLFITGYAENAAVGNGLLDAGMEAITKPFTVAALGNKVREMLDR</sequence>
<protein>
    <submittedName>
        <fullName evidence="3">Signal transduction histidine kinase</fullName>
    </submittedName>
</protein>
<dbReference type="PANTHER" id="PTHR43065:SF42">
    <property type="entry name" value="TWO-COMPONENT SENSOR PPRA"/>
    <property type="match status" value="1"/>
</dbReference>
<dbReference type="PANTHER" id="PTHR43065">
    <property type="entry name" value="SENSOR HISTIDINE KINASE"/>
    <property type="match status" value="1"/>
</dbReference>
<dbReference type="InterPro" id="IPR001789">
    <property type="entry name" value="Sig_transdc_resp-reg_receiver"/>
</dbReference>
<dbReference type="Gene3D" id="3.40.50.2300">
    <property type="match status" value="1"/>
</dbReference>
<dbReference type="AlphaFoldDB" id="A0A160TM69"/>
<dbReference type="InterPro" id="IPR011006">
    <property type="entry name" value="CheY-like_superfamily"/>
</dbReference>
<dbReference type="SUPFAM" id="SSF52172">
    <property type="entry name" value="CheY-like"/>
    <property type="match status" value="1"/>
</dbReference>
<evidence type="ECO:0000313" key="3">
    <source>
        <dbReference type="EMBL" id="CUS45691.1"/>
    </source>
</evidence>
<evidence type="ECO:0000259" key="2">
    <source>
        <dbReference type="PROSITE" id="PS50110"/>
    </source>
</evidence>
<dbReference type="Pfam" id="PF02518">
    <property type="entry name" value="HATPase_c"/>
    <property type="match status" value="1"/>
</dbReference>
<organism evidence="3">
    <name type="scientific">hydrothermal vent metagenome</name>
    <dbReference type="NCBI Taxonomy" id="652676"/>
    <lineage>
        <taxon>unclassified sequences</taxon>
        <taxon>metagenomes</taxon>
        <taxon>ecological metagenomes</taxon>
    </lineage>
</organism>